<proteinExistence type="predicted"/>
<dbReference type="EMBL" id="GBXM01077402">
    <property type="protein sequence ID" value="JAH31175.1"/>
    <property type="molecule type" value="Transcribed_RNA"/>
</dbReference>
<accession>A0A0E9RS13</accession>
<evidence type="ECO:0000313" key="1">
    <source>
        <dbReference type="EMBL" id="JAH31175.1"/>
    </source>
</evidence>
<reference evidence="1" key="2">
    <citation type="journal article" date="2015" name="Fish Shellfish Immunol.">
        <title>Early steps in the European eel (Anguilla anguilla)-Vibrio vulnificus interaction in the gills: Role of the RtxA13 toxin.</title>
        <authorList>
            <person name="Callol A."/>
            <person name="Pajuelo D."/>
            <person name="Ebbesson L."/>
            <person name="Teles M."/>
            <person name="MacKenzie S."/>
            <person name="Amaro C."/>
        </authorList>
    </citation>
    <scope>NUCLEOTIDE SEQUENCE</scope>
</reference>
<sequence>MRNLNSRKLFCPQIAREIIRSLEIH</sequence>
<protein>
    <submittedName>
        <fullName evidence="1">Uncharacterized protein</fullName>
    </submittedName>
</protein>
<reference evidence="1" key="1">
    <citation type="submission" date="2014-11" db="EMBL/GenBank/DDBJ databases">
        <authorList>
            <person name="Amaro Gonzalez C."/>
        </authorList>
    </citation>
    <scope>NUCLEOTIDE SEQUENCE</scope>
</reference>
<dbReference type="AlphaFoldDB" id="A0A0E9RS13"/>
<organism evidence="1">
    <name type="scientific">Anguilla anguilla</name>
    <name type="common">European freshwater eel</name>
    <name type="synonym">Muraena anguilla</name>
    <dbReference type="NCBI Taxonomy" id="7936"/>
    <lineage>
        <taxon>Eukaryota</taxon>
        <taxon>Metazoa</taxon>
        <taxon>Chordata</taxon>
        <taxon>Craniata</taxon>
        <taxon>Vertebrata</taxon>
        <taxon>Euteleostomi</taxon>
        <taxon>Actinopterygii</taxon>
        <taxon>Neopterygii</taxon>
        <taxon>Teleostei</taxon>
        <taxon>Anguilliformes</taxon>
        <taxon>Anguillidae</taxon>
        <taxon>Anguilla</taxon>
    </lineage>
</organism>
<name>A0A0E9RS13_ANGAN</name>